<dbReference type="EMBL" id="RXIC02000019">
    <property type="protein sequence ID" value="KAB1226100.1"/>
    <property type="molecule type" value="Genomic_DNA"/>
</dbReference>
<reference evidence="2 3" key="1">
    <citation type="journal article" date="2019" name="Plant Biotechnol. J.">
        <title>The red bayberry genome and genetic basis of sex determination.</title>
        <authorList>
            <person name="Jia H.M."/>
            <person name="Jia H.J."/>
            <person name="Cai Q.L."/>
            <person name="Wang Y."/>
            <person name="Zhao H.B."/>
            <person name="Yang W.F."/>
            <person name="Wang G.Y."/>
            <person name="Li Y.H."/>
            <person name="Zhan D.L."/>
            <person name="Shen Y.T."/>
            <person name="Niu Q.F."/>
            <person name="Chang L."/>
            <person name="Qiu J."/>
            <person name="Zhao L."/>
            <person name="Xie H.B."/>
            <person name="Fu W.Y."/>
            <person name="Jin J."/>
            <person name="Li X.W."/>
            <person name="Jiao Y."/>
            <person name="Zhou C.C."/>
            <person name="Tu T."/>
            <person name="Chai C.Y."/>
            <person name="Gao J.L."/>
            <person name="Fan L.J."/>
            <person name="van de Weg E."/>
            <person name="Wang J.Y."/>
            <person name="Gao Z.S."/>
        </authorList>
    </citation>
    <scope>NUCLEOTIDE SEQUENCE [LARGE SCALE GENOMIC DNA]</scope>
    <source>
        <tissue evidence="2">Leaves</tissue>
    </source>
</reference>
<accession>A0A6A1WTJ6</accession>
<feature type="compositionally biased region" description="Polar residues" evidence="1">
    <location>
        <begin position="58"/>
        <end position="78"/>
    </location>
</feature>
<comment type="caution">
    <text evidence="2">The sequence shown here is derived from an EMBL/GenBank/DDBJ whole genome shotgun (WGS) entry which is preliminary data.</text>
</comment>
<feature type="region of interest" description="Disordered" evidence="1">
    <location>
        <begin position="41"/>
        <end position="78"/>
    </location>
</feature>
<feature type="compositionally biased region" description="Basic and acidic residues" evidence="1">
    <location>
        <begin position="42"/>
        <end position="53"/>
    </location>
</feature>
<name>A0A6A1WTJ6_9ROSI</name>
<evidence type="ECO:0000313" key="2">
    <source>
        <dbReference type="EMBL" id="KAB1226100.1"/>
    </source>
</evidence>
<proteinExistence type="predicted"/>
<evidence type="ECO:0000313" key="3">
    <source>
        <dbReference type="Proteomes" id="UP000516437"/>
    </source>
</evidence>
<protein>
    <submittedName>
        <fullName evidence="2">Uncharacterized protein</fullName>
    </submittedName>
</protein>
<evidence type="ECO:0000256" key="1">
    <source>
        <dbReference type="SAM" id="MobiDB-lite"/>
    </source>
</evidence>
<organism evidence="2 3">
    <name type="scientific">Morella rubra</name>
    <name type="common">Chinese bayberry</name>
    <dbReference type="NCBI Taxonomy" id="262757"/>
    <lineage>
        <taxon>Eukaryota</taxon>
        <taxon>Viridiplantae</taxon>
        <taxon>Streptophyta</taxon>
        <taxon>Embryophyta</taxon>
        <taxon>Tracheophyta</taxon>
        <taxon>Spermatophyta</taxon>
        <taxon>Magnoliopsida</taxon>
        <taxon>eudicotyledons</taxon>
        <taxon>Gunneridae</taxon>
        <taxon>Pentapetalae</taxon>
        <taxon>rosids</taxon>
        <taxon>fabids</taxon>
        <taxon>Fagales</taxon>
        <taxon>Myricaceae</taxon>
        <taxon>Morella</taxon>
    </lineage>
</organism>
<dbReference type="OrthoDB" id="1729447at2759"/>
<dbReference type="PANTHER" id="PTHR37721:SF1">
    <property type="entry name" value="OS05G0464200 PROTEIN"/>
    <property type="match status" value="1"/>
</dbReference>
<dbReference type="AlphaFoldDB" id="A0A6A1WTJ6"/>
<dbReference type="PANTHER" id="PTHR37721">
    <property type="entry name" value="OS05G0464200 PROTEIN"/>
    <property type="match status" value="1"/>
</dbReference>
<dbReference type="Proteomes" id="UP000516437">
    <property type="component" value="Chromosome 1"/>
</dbReference>
<gene>
    <name evidence="2" type="ORF">CJ030_MR1G025589</name>
</gene>
<sequence length="78" mass="8111">MASASPKNVKKKNSRFPPKRGRIKALIFGSLASKIVSVASKAGEKMERIRREGGSGGNSASSTPSPSAYNSDGNSDIS</sequence>
<keyword evidence="3" id="KW-1185">Reference proteome</keyword>
<feature type="compositionally biased region" description="Basic residues" evidence="1">
    <location>
        <begin position="8"/>
        <end position="21"/>
    </location>
</feature>
<feature type="region of interest" description="Disordered" evidence="1">
    <location>
        <begin position="1"/>
        <end position="21"/>
    </location>
</feature>